<protein>
    <submittedName>
        <fullName evidence="1">Uncharacterized protein</fullName>
    </submittedName>
</protein>
<dbReference type="EMBL" id="LR797078">
    <property type="protein sequence ID" value="CAB4185204.1"/>
    <property type="molecule type" value="Genomic_DNA"/>
</dbReference>
<accession>A0A6J5R0F0</accession>
<organism evidence="1">
    <name type="scientific">uncultured Caudovirales phage</name>
    <dbReference type="NCBI Taxonomy" id="2100421"/>
    <lineage>
        <taxon>Viruses</taxon>
        <taxon>Duplodnaviria</taxon>
        <taxon>Heunggongvirae</taxon>
        <taxon>Uroviricota</taxon>
        <taxon>Caudoviricetes</taxon>
        <taxon>Peduoviridae</taxon>
        <taxon>Maltschvirus</taxon>
        <taxon>Maltschvirus maltsch</taxon>
    </lineage>
</organism>
<proteinExistence type="predicted"/>
<evidence type="ECO:0000313" key="1">
    <source>
        <dbReference type="EMBL" id="CAB4185204.1"/>
    </source>
</evidence>
<gene>
    <name evidence="1" type="ORF">UFOVP1130_14</name>
</gene>
<sequence length="81" mass="9406">MSGYYTVRKDLVESGLLIPSVNTNEYYGMEEVAKLKYIGNVNEQFEDDFSGGYIKFRAPEGHFVFFYSIDLDWIEESLNES</sequence>
<reference evidence="1" key="1">
    <citation type="submission" date="2020-05" db="EMBL/GenBank/DDBJ databases">
        <authorList>
            <person name="Chiriac C."/>
            <person name="Salcher M."/>
            <person name="Ghai R."/>
            <person name="Kavagutti S V."/>
        </authorList>
    </citation>
    <scope>NUCLEOTIDE SEQUENCE</scope>
</reference>
<name>A0A6J5R0F0_9CAUD</name>